<dbReference type="Proteomes" id="UP000000561">
    <property type="component" value="Chromosome 5"/>
</dbReference>
<dbReference type="GeneID" id="23562952"/>
<feature type="region of interest" description="Disordered" evidence="1">
    <location>
        <begin position="281"/>
        <end position="305"/>
    </location>
</feature>
<dbReference type="VEuPathDB" id="FungiDB:UMAG_02136"/>
<sequence length="493" mass="55540">MLLRLLLSSFCSLIHVVHVRCRPAGSDRFWEIGHSPAIGPGSTSLPNHGAPWISDASSGVTEDRPPSSTGWYDTWFASTPDPNNRFYRTHEPAADVVGHSSSLNPAMDHFGHAPGVYAVHNPDIYDIPISAWNHDRRASAGQSIISVNVPVLESSDPKLNEAHTSFRNPINLRRYMRSDTSLGQNLEIADHPGATTSHRPPLFDSSDWNREDISPRRNERTRSLSAINSDLTYPPLLPFRGIKENENLWKQQMQIVLGSEHLKLSLPKFWSRDAGRLYIGDDGHPPEPTRLYSKQEWAEDSRRRGDSRGHFLNNRYLRTTRISDVNAGEKGQRLYVYLNSHISMEDINKQYFLGELKFLPINVDELSWGGLNRLHFGRKVQFVLPPTTAHDLPLIVDRIEGMKGGGGNGYLTQLTGQEDVRQTVALWSPIIFDGERHTIVLYGVARIKDDQAVAAAVARNLNSLQDKADALGTTFWHTFNLVDVTDEVRRMHK</sequence>
<reference evidence="4" key="5">
    <citation type="submission" date="2014-09" db="EMBL/GenBank/DDBJ databases">
        <authorList>
            <person name="Guldener U."/>
            <person name="Munsterkotter M."/>
            <person name="Walter M.C."/>
            <person name="Mannhaupt G."/>
            <person name="Kahmann R."/>
        </authorList>
    </citation>
    <scope>NUCLEOTIDE SEQUENCE</scope>
    <source>
        <strain evidence="4">521</strain>
    </source>
</reference>
<keyword evidence="5" id="KW-1185">Reference proteome</keyword>
<accession>E3CTM9</accession>
<feature type="chain" id="PRO_5010843701" evidence="2">
    <location>
        <begin position="22"/>
        <end position="493"/>
    </location>
</feature>
<evidence type="ECO:0000313" key="5">
    <source>
        <dbReference type="Proteomes" id="UP000000561"/>
    </source>
</evidence>
<evidence type="ECO:0000256" key="1">
    <source>
        <dbReference type="SAM" id="MobiDB-lite"/>
    </source>
</evidence>
<name>Q4PCM7_MYCMD</name>
<evidence type="ECO:0000256" key="2">
    <source>
        <dbReference type="SAM" id="SignalP"/>
    </source>
</evidence>
<dbReference type="HOGENOM" id="CLU_496176_0_0_1"/>
<feature type="signal peptide" evidence="2">
    <location>
        <begin position="1"/>
        <end position="21"/>
    </location>
</feature>
<evidence type="ECO:0000313" key="3">
    <source>
        <dbReference type="EMBL" id="CBV36771.1"/>
    </source>
</evidence>
<dbReference type="EMBL" id="BN001509">
    <property type="protein sequence ID" value="CBV36771.1"/>
    <property type="molecule type" value="Genomic_DNA"/>
</dbReference>
<reference evidence="4" key="1">
    <citation type="submission" date="2003-07" db="EMBL/GenBank/DDBJ databases">
        <authorList>
            <person name="Birren B."/>
            <person name="Nusbaum C."/>
            <person name="Abebe A."/>
            <person name="Abouelleil A."/>
            <person name="Adekoya E."/>
            <person name="Ait-zahra M."/>
            <person name="Allen N."/>
            <person name="Allen T."/>
            <person name="An P."/>
            <person name="Anderson M."/>
            <person name="Anderson S."/>
            <person name="Arachchi H."/>
            <person name="Armbruster J."/>
            <person name="Bachantsang P."/>
            <person name="Baldwin J."/>
            <person name="Barry A."/>
            <person name="Bayul T."/>
            <person name="Blitshsteyn B."/>
            <person name="Bloom T."/>
            <person name="Blye J."/>
            <person name="Boguslavskiy L."/>
            <person name="Borowsky M."/>
            <person name="Boukhgalter B."/>
            <person name="Brunache A."/>
            <person name="Butler J."/>
            <person name="Calixte N."/>
            <person name="Calvo S."/>
            <person name="Camarata J."/>
            <person name="Campo K."/>
            <person name="Chang J."/>
            <person name="Cheshatsang Y."/>
            <person name="Citroen M."/>
            <person name="Collymore A."/>
            <person name="Considine T."/>
            <person name="Cook A."/>
            <person name="Cooke P."/>
            <person name="Corum B."/>
            <person name="Cuomo C."/>
            <person name="David R."/>
            <person name="Dawoe T."/>
            <person name="Degray S."/>
            <person name="Dodge S."/>
            <person name="Dooley K."/>
            <person name="Dorje P."/>
            <person name="Dorjee K."/>
            <person name="Dorris L."/>
            <person name="Duffey N."/>
            <person name="Dupes A."/>
            <person name="Elkins T."/>
            <person name="Engels R."/>
            <person name="Erickson J."/>
            <person name="Farina A."/>
            <person name="Faro S."/>
            <person name="Ferreira P."/>
            <person name="Fischer H."/>
            <person name="Fitzgerald M."/>
            <person name="Foley K."/>
            <person name="Gage D."/>
            <person name="Galagan J."/>
            <person name="Gearin G."/>
            <person name="Gnerre S."/>
            <person name="Gnirke A."/>
            <person name="Goyette A."/>
            <person name="Graham J."/>
            <person name="Grandbois E."/>
            <person name="Gyaltsen K."/>
            <person name="Hafez N."/>
            <person name="Hagopian D."/>
            <person name="Hagos B."/>
            <person name="Hall J."/>
            <person name="Hatcher B."/>
            <person name="Heller A."/>
            <person name="Higgins H."/>
            <person name="Honan T."/>
            <person name="Horn A."/>
            <person name="Houde N."/>
            <person name="Hughes L."/>
            <person name="Hulme W."/>
            <person name="Husby E."/>
            <person name="Iliev I."/>
            <person name="Jaffe D."/>
            <person name="Jones C."/>
            <person name="Kamal M."/>
            <person name="Kamat A."/>
            <person name="Kamvysselis M."/>
            <person name="Karlsson E."/>
            <person name="Kells C."/>
            <person name="Kieu A."/>
            <person name="Kisner P."/>
            <person name="Kodira C."/>
            <person name="Kulbokas E."/>
            <person name="Labutti K."/>
            <person name="Lama D."/>
            <person name="Landers T."/>
            <person name="Leger J."/>
            <person name="Levine S."/>
            <person name="Lewis D."/>
            <person name="Lewis T."/>
            <person name="Lindblad-toh K."/>
            <person name="Liu X."/>
            <person name="Lokyitsang T."/>
            <person name="Lokyitsang Y."/>
            <person name="Lucien O."/>
            <person name="Lui A."/>
            <person name="Ma L.J."/>
            <person name="Mabbitt R."/>
            <person name="Macdonald J."/>
            <person name="Maclean C."/>
            <person name="Major J."/>
            <person name="Manning J."/>
            <person name="Marabella R."/>
            <person name="Maru K."/>
            <person name="Matthews C."/>
            <person name="Mauceli E."/>
            <person name="Mccarthy M."/>
            <person name="Mcdonough S."/>
            <person name="Mcghee T."/>
            <person name="Meldrim J."/>
            <person name="Meneus L."/>
            <person name="Mesirov J."/>
            <person name="Mihalev A."/>
            <person name="Mihova T."/>
            <person name="Mikkelsen T."/>
            <person name="Mlenga V."/>
            <person name="Moru K."/>
            <person name="Mozes J."/>
            <person name="Mulrain L."/>
            <person name="Munson G."/>
            <person name="Naylor J."/>
            <person name="Newes C."/>
            <person name="Nguyen C."/>
            <person name="Nguyen N."/>
            <person name="Nguyen T."/>
            <person name="Nicol R."/>
            <person name="Nielsen C."/>
            <person name="Nizzari M."/>
            <person name="Norbu C."/>
            <person name="Norbu N."/>
            <person name="O'donnell P."/>
            <person name="Okoawo O."/>
            <person name="O'leary S."/>
            <person name="Omotosho B."/>
            <person name="O'neill K."/>
            <person name="Osman S."/>
            <person name="Parker S."/>
            <person name="Perrin D."/>
            <person name="Phunkhang P."/>
            <person name="Piqani B."/>
            <person name="Purcell S."/>
            <person name="Rachupka T."/>
            <person name="Ramasamy U."/>
            <person name="Rameau R."/>
            <person name="Ray V."/>
            <person name="Raymond C."/>
            <person name="Retta R."/>
            <person name="Richardson S."/>
            <person name="Rise C."/>
            <person name="Rodriguez J."/>
            <person name="Rogers J."/>
            <person name="Rogov P."/>
            <person name="Rutman M."/>
            <person name="Schupbach R."/>
            <person name="Seaman C."/>
            <person name="Settipalli S."/>
            <person name="Sharpe T."/>
            <person name="Sheridan J."/>
            <person name="Sherpa N."/>
            <person name="Shi J."/>
            <person name="Smirnov S."/>
            <person name="Smith C."/>
            <person name="Sougnez C."/>
            <person name="Spencer B."/>
            <person name="Stalker J."/>
            <person name="Stange-thomann N."/>
            <person name="Stavropoulos S."/>
            <person name="Stetson K."/>
            <person name="Stone C."/>
            <person name="Stone S."/>
            <person name="Stubbs M."/>
            <person name="Talamas J."/>
            <person name="Tchuinga P."/>
            <person name="Tenzing P."/>
            <person name="Tesfaye S."/>
            <person name="Theodore J."/>
            <person name="Thoulutsang Y."/>
            <person name="Topham K."/>
            <person name="Towey S."/>
            <person name="Tsamla T."/>
            <person name="Tsomo N."/>
            <person name="Vallee D."/>
            <person name="Vassiliev H."/>
            <person name="Venkataraman V."/>
            <person name="Vinson J."/>
            <person name="Vo A."/>
            <person name="Wade C."/>
            <person name="Wang S."/>
            <person name="Wangchuk T."/>
            <person name="Wangdi T."/>
            <person name="Whittaker C."/>
            <person name="Wilkinson J."/>
            <person name="Wu Y."/>
            <person name="Wyman D."/>
            <person name="Yadav S."/>
            <person name="Yang S."/>
            <person name="Yang X."/>
            <person name="Yeager S."/>
            <person name="Yee E."/>
            <person name="Young G."/>
            <person name="Zainoun J."/>
            <person name="Zembeck L."/>
            <person name="Zimmer A."/>
            <person name="Zody M."/>
            <person name="Lander E."/>
        </authorList>
    </citation>
    <scope>NUCLEOTIDE SEQUENCE</scope>
    <source>
        <strain evidence="4">521</strain>
    </source>
</reference>
<accession>Q4PCM7</accession>
<reference evidence="4 5" key="2">
    <citation type="journal article" date="2006" name="Nature">
        <title>Insights from the genome of the biotrophic fungal plant pathogen Ustilago maydis.</title>
        <authorList>
            <person name="Kamper J."/>
            <person name="Kahmann R."/>
            <person name="Bolker M."/>
            <person name="Ma L.J."/>
            <person name="Brefort T."/>
            <person name="Saville B.J."/>
            <person name="Banuett F."/>
            <person name="Kronstad J.W."/>
            <person name="Gold S.E."/>
            <person name="Muller O."/>
            <person name="Perlin M.H."/>
            <person name="Wosten H.A."/>
            <person name="de Vries R."/>
            <person name="Ruiz-Herrera J."/>
            <person name="Reynaga-Pena C.G."/>
            <person name="Snetselaar K."/>
            <person name="McCann M."/>
            <person name="Perez-Martin J."/>
            <person name="Feldbrugge M."/>
            <person name="Basse C.W."/>
            <person name="Steinberg G."/>
            <person name="Ibeas J.I."/>
            <person name="Holloman W."/>
            <person name="Guzman P."/>
            <person name="Farman M."/>
            <person name="Stajich J.E."/>
            <person name="Sentandreu R."/>
            <person name="Gonzalez-Prieto J.M."/>
            <person name="Kennell J.C."/>
            <person name="Molina L."/>
            <person name="Schirawski J."/>
            <person name="Mendoza-Mendoza A."/>
            <person name="Greilinger D."/>
            <person name="Munch K."/>
            <person name="Rossel N."/>
            <person name="Scherer M."/>
            <person name="Vranes M."/>
            <person name="Ladendorf O."/>
            <person name="Vincon V."/>
            <person name="Fuchs U."/>
            <person name="Sandrock B."/>
            <person name="Meng S."/>
            <person name="Ho E.C."/>
            <person name="Cahill M.J."/>
            <person name="Boyce K.J."/>
            <person name="Klose J."/>
            <person name="Klosterman S.J."/>
            <person name="Deelstra H.J."/>
            <person name="Ortiz-Castellanos L."/>
            <person name="Li W."/>
            <person name="Sanchez-Alonso P."/>
            <person name="Schreier P.H."/>
            <person name="Hauser-Hahn I."/>
            <person name="Vaupel M."/>
            <person name="Koopmann E."/>
            <person name="Friedrich G."/>
            <person name="Voss H."/>
            <person name="Schluter T."/>
            <person name="Margolis J."/>
            <person name="Platt D."/>
            <person name="Swimmer C."/>
            <person name="Gnirke A."/>
            <person name="Chen F."/>
            <person name="Vysotskaia V."/>
            <person name="Mannhaupt G."/>
            <person name="Guldener U."/>
            <person name="Munsterkotter M."/>
            <person name="Haase D."/>
            <person name="Oesterheld M."/>
            <person name="Mewes H.W."/>
            <person name="Mauceli E.W."/>
            <person name="DeCaprio D."/>
            <person name="Wade C.M."/>
            <person name="Butler J."/>
            <person name="Young S."/>
            <person name="Jaffe D.B."/>
            <person name="Calvo S."/>
            <person name="Nusbaum C."/>
            <person name="Galagan J."/>
            <person name="Birren B.W."/>
        </authorList>
    </citation>
    <scope>NUCLEOTIDE SEQUENCE [LARGE SCALE GENOMIC DNA]</scope>
    <source>
        <strain evidence="4">521</strain>
        <strain evidence="5">521 / FGSC 9021</strain>
    </source>
</reference>
<dbReference type="RefSeq" id="XP_011388493.1">
    <property type="nucleotide sequence ID" value="XM_011390191.1"/>
</dbReference>
<reference evidence="3" key="3">
    <citation type="journal article" date="2010" name="New Phytol.">
        <title>The use of FLP-mediated recombination for the functional analysis of an effector gene family in the biotrophic smut fungus Ustilago maydis.</title>
        <authorList>
            <person name="Khrunyk Y."/>
            <person name="Muench K."/>
            <person name="Schipper K."/>
            <person name="Lupas A.N."/>
            <person name="Kahmann R."/>
        </authorList>
    </citation>
    <scope>NUCLEOTIDE SEQUENCE</scope>
    <source>
        <strain evidence="3">521</strain>
    </source>
</reference>
<reference evidence="3" key="4">
    <citation type="submission" date="2010-07" db="EMBL/GenBank/DDBJ databases">
        <authorList>
            <person name="Mannhaupt G."/>
        </authorList>
    </citation>
    <scope>NUCLEOTIDE SEQUENCE</scope>
    <source>
        <strain evidence="3">521</strain>
    </source>
</reference>
<feature type="compositionally biased region" description="Basic and acidic residues" evidence="1">
    <location>
        <begin position="296"/>
        <end position="305"/>
    </location>
</feature>
<proteinExistence type="predicted"/>
<dbReference type="AlphaFoldDB" id="Q4PCM7"/>
<dbReference type="STRING" id="237631.Q4PCM7"/>
<dbReference type="KEGG" id="uma:UMAG_02136"/>
<gene>
    <name evidence="3" type="primary">eff1-6</name>
    <name evidence="3" type="ORF">um02136</name>
    <name evidence="4" type="ORF">UMAG_02136</name>
</gene>
<feature type="region of interest" description="Disordered" evidence="1">
    <location>
        <begin position="188"/>
        <end position="221"/>
    </location>
</feature>
<dbReference type="OrthoDB" id="2556722at2759"/>
<dbReference type="EMBL" id="CM003144">
    <property type="protein sequence ID" value="KIS69601.1"/>
    <property type="molecule type" value="Genomic_DNA"/>
</dbReference>
<dbReference type="eggNOG" id="ENOG502RE3P">
    <property type="taxonomic scope" value="Eukaryota"/>
</dbReference>
<evidence type="ECO:0000313" key="4">
    <source>
        <dbReference type="EMBL" id="KIS69601.1"/>
    </source>
</evidence>
<reference evidence="5" key="6">
    <citation type="submission" date="2014-09" db="EMBL/GenBank/DDBJ databases">
        <authorList>
            <person name="Gueldener U."/>
            <person name="Muensterkoetter M."/>
            <person name="Walter M.C."/>
            <person name="Mannhaupt G."/>
            <person name="Kahmann R."/>
        </authorList>
    </citation>
    <scope>GENOME REANNOTATION</scope>
    <source>
        <strain evidence="5">521 / FGSC 9021</strain>
    </source>
</reference>
<protein>
    <submittedName>
        <fullName evidence="3">Effector family protein Eff1-6</fullName>
    </submittedName>
</protein>
<organism evidence="3">
    <name type="scientific">Mycosarcoma maydis</name>
    <name type="common">Corn smut fungus</name>
    <name type="synonym">Ustilago maydis</name>
    <dbReference type="NCBI Taxonomy" id="5270"/>
    <lineage>
        <taxon>Eukaryota</taxon>
        <taxon>Fungi</taxon>
        <taxon>Dikarya</taxon>
        <taxon>Basidiomycota</taxon>
        <taxon>Ustilaginomycotina</taxon>
        <taxon>Ustilaginomycetes</taxon>
        <taxon>Ustilaginales</taxon>
        <taxon>Ustilaginaceae</taxon>
        <taxon>Mycosarcoma</taxon>
    </lineage>
</organism>
<keyword evidence="2" id="KW-0732">Signal</keyword>
<feature type="compositionally biased region" description="Basic and acidic residues" evidence="1">
    <location>
        <begin position="207"/>
        <end position="221"/>
    </location>
</feature>